<dbReference type="GO" id="GO:0016020">
    <property type="term" value="C:membrane"/>
    <property type="evidence" value="ECO:0007669"/>
    <property type="project" value="UniProtKB-SubCell"/>
</dbReference>
<comment type="similarity">
    <text evidence="2">Belongs to the bacterial sugar transferase family.</text>
</comment>
<evidence type="ECO:0000313" key="11">
    <source>
        <dbReference type="Proteomes" id="UP000266934"/>
    </source>
</evidence>
<dbReference type="Pfam" id="PF02397">
    <property type="entry name" value="Bac_transf"/>
    <property type="match status" value="1"/>
</dbReference>
<evidence type="ECO:0000256" key="7">
    <source>
        <dbReference type="ARBA" id="ARBA00023169"/>
    </source>
</evidence>
<dbReference type="NCBIfam" id="TIGR03023">
    <property type="entry name" value="WcaJ_sugtrans"/>
    <property type="match status" value="1"/>
</dbReference>
<dbReference type="InterPro" id="IPR017475">
    <property type="entry name" value="EPS_sugar_tfrase"/>
</dbReference>
<feature type="transmembrane region" description="Helical" evidence="8">
    <location>
        <begin position="107"/>
        <end position="124"/>
    </location>
</feature>
<dbReference type="GO" id="GO:0000271">
    <property type="term" value="P:polysaccharide biosynthetic process"/>
    <property type="evidence" value="ECO:0007669"/>
    <property type="project" value="UniProtKB-KW"/>
</dbReference>
<dbReference type="EMBL" id="AP018907">
    <property type="protein sequence ID" value="BBF94166.1"/>
    <property type="molecule type" value="Genomic_DNA"/>
</dbReference>
<name>A0A348G3N3_9HYPH</name>
<feature type="transmembrane region" description="Helical" evidence="8">
    <location>
        <begin position="35"/>
        <end position="58"/>
    </location>
</feature>
<dbReference type="InterPro" id="IPR003362">
    <property type="entry name" value="Bact_transf"/>
</dbReference>
<feature type="transmembrane region" description="Helical" evidence="8">
    <location>
        <begin position="130"/>
        <end position="153"/>
    </location>
</feature>
<dbReference type="Proteomes" id="UP000266934">
    <property type="component" value="Chromosome"/>
</dbReference>
<dbReference type="NCBIfam" id="TIGR03025">
    <property type="entry name" value="EPS_sugtrans"/>
    <property type="match status" value="1"/>
</dbReference>
<evidence type="ECO:0000256" key="2">
    <source>
        <dbReference type="ARBA" id="ARBA00006464"/>
    </source>
</evidence>
<evidence type="ECO:0000256" key="6">
    <source>
        <dbReference type="ARBA" id="ARBA00023136"/>
    </source>
</evidence>
<feature type="transmembrane region" description="Helical" evidence="8">
    <location>
        <begin position="70"/>
        <end position="87"/>
    </location>
</feature>
<keyword evidence="3 10" id="KW-0808">Transferase</keyword>
<sequence length="488" mass="53951">MSSRSDHTQRFALIDDAATGCTPSPFRISAPAARILLDLAEFGTIVLLGLAAGVAYSAFVLGSAPEYDEIAGISVCAAILYALMRGLRRVQGPGGRASLSHELMATLGSWVLALVTMSMIAFVMKSGADYSRGFVLVFATVVPAALAVLRLTFRRLSRSRGGTRLIGRGVVVLADPDELAGRNLKERLDTRAIDVVSSFTLLAASPGRSGLGEVERRTLDLLIETCRQLAADEILLVMPWQDQQRIHAVLDELARVPLPVRLLADRSLEGIMARSSGWKALTSIEVQRAPLGLGERLQKRTFDILAATALLMALMPLMLGVAALIRLDSPGPALFRQRRNGFNGRVFRIWKFRTMTAAEDGAVIRQAVRNDVRVTRLGRWLRRTSIDELPQLWNVLTGEMSIVGPRPHAVAHNNEYTRRIANYALRHHMKPGLTGWAQVNGYRGETPHLSLMERRVEHDLWYINNWSIWLDIRILAATVRVLLKPCAY</sequence>
<evidence type="ECO:0000256" key="5">
    <source>
        <dbReference type="ARBA" id="ARBA00022989"/>
    </source>
</evidence>
<feature type="domain" description="Bacterial sugar transferase" evidence="9">
    <location>
        <begin position="299"/>
        <end position="484"/>
    </location>
</feature>
<dbReference type="InterPro" id="IPR017473">
    <property type="entry name" value="Undecaprenyl-P_gluc_Ptfrase"/>
</dbReference>
<organism evidence="10 11">
    <name type="scientific">Blastochloris tepida</name>
    <dbReference type="NCBI Taxonomy" id="2233851"/>
    <lineage>
        <taxon>Bacteria</taxon>
        <taxon>Pseudomonadati</taxon>
        <taxon>Pseudomonadota</taxon>
        <taxon>Alphaproteobacteria</taxon>
        <taxon>Hyphomicrobiales</taxon>
        <taxon>Blastochloridaceae</taxon>
        <taxon>Blastochloris</taxon>
    </lineage>
</organism>
<dbReference type="PANTHER" id="PTHR30576:SF21">
    <property type="entry name" value="UDP-GLUCOSE:UNDECAPRENYL-PHOSPHATE GLUCOSE-1-PHOSPHATE TRANSFERASE"/>
    <property type="match status" value="1"/>
</dbReference>
<evidence type="ECO:0000256" key="8">
    <source>
        <dbReference type="SAM" id="Phobius"/>
    </source>
</evidence>
<dbReference type="OrthoDB" id="9808602at2"/>
<gene>
    <name evidence="10" type="ORF">BLTE_28510</name>
</gene>
<dbReference type="Pfam" id="PF13727">
    <property type="entry name" value="CoA_binding_3"/>
    <property type="match status" value="1"/>
</dbReference>
<evidence type="ECO:0000313" key="10">
    <source>
        <dbReference type="EMBL" id="BBF94166.1"/>
    </source>
</evidence>
<keyword evidence="11" id="KW-1185">Reference proteome</keyword>
<dbReference type="PANTHER" id="PTHR30576">
    <property type="entry name" value="COLANIC BIOSYNTHESIS UDP-GLUCOSE LIPID CARRIER TRANSFERASE"/>
    <property type="match status" value="1"/>
</dbReference>
<dbReference type="AlphaFoldDB" id="A0A348G3N3"/>
<comment type="subcellular location">
    <subcellularLocation>
        <location evidence="1">Membrane</location>
        <topology evidence="1">Multi-pass membrane protein</topology>
    </subcellularLocation>
</comment>
<reference evidence="10 11" key="1">
    <citation type="submission" date="2018-08" db="EMBL/GenBank/DDBJ databases">
        <title>Complete genome sequencing of Blastochloris tepida GI.</title>
        <authorList>
            <person name="Tsukatani Y."/>
            <person name="Mori H."/>
        </authorList>
    </citation>
    <scope>NUCLEOTIDE SEQUENCE [LARGE SCALE GENOMIC DNA]</scope>
    <source>
        <strain evidence="10 11">GI</strain>
    </source>
</reference>
<dbReference type="RefSeq" id="WP_160140626.1">
    <property type="nucleotide sequence ID" value="NZ_AP018907.1"/>
</dbReference>
<dbReference type="GO" id="GO:0089702">
    <property type="term" value="F:undecaprenyl-phosphate glucose phosphotransferase activity"/>
    <property type="evidence" value="ECO:0007669"/>
    <property type="project" value="TreeGrafter"/>
</dbReference>
<feature type="transmembrane region" description="Helical" evidence="8">
    <location>
        <begin position="304"/>
        <end position="325"/>
    </location>
</feature>
<keyword evidence="4 8" id="KW-0812">Transmembrane</keyword>
<evidence type="ECO:0000259" key="9">
    <source>
        <dbReference type="Pfam" id="PF02397"/>
    </source>
</evidence>
<dbReference type="GO" id="GO:0009242">
    <property type="term" value="P:colanic acid biosynthetic process"/>
    <property type="evidence" value="ECO:0007669"/>
    <property type="project" value="TreeGrafter"/>
</dbReference>
<keyword evidence="5 8" id="KW-1133">Transmembrane helix</keyword>
<dbReference type="KEGG" id="blag:BLTE_28510"/>
<evidence type="ECO:0000256" key="3">
    <source>
        <dbReference type="ARBA" id="ARBA00022679"/>
    </source>
</evidence>
<protein>
    <submittedName>
        <fullName evidence="10">Undecaprenyl-phosphate glucose phosphotransferase</fullName>
    </submittedName>
</protein>
<keyword evidence="7" id="KW-0270">Exopolysaccharide synthesis</keyword>
<keyword evidence="6 8" id="KW-0472">Membrane</keyword>
<evidence type="ECO:0000256" key="1">
    <source>
        <dbReference type="ARBA" id="ARBA00004141"/>
    </source>
</evidence>
<proteinExistence type="inferred from homology"/>
<accession>A0A348G3N3</accession>
<evidence type="ECO:0000256" key="4">
    <source>
        <dbReference type="ARBA" id="ARBA00022692"/>
    </source>
</evidence>